<evidence type="ECO:0000259" key="5">
    <source>
        <dbReference type="Pfam" id="PF15898"/>
    </source>
</evidence>
<evidence type="ECO:0000256" key="3">
    <source>
        <dbReference type="SAM" id="Coils"/>
    </source>
</evidence>
<keyword evidence="1" id="KW-0217">Developmental protein</keyword>
<dbReference type="GO" id="GO:0004857">
    <property type="term" value="F:enzyme inhibitor activity"/>
    <property type="evidence" value="ECO:0007669"/>
    <property type="project" value="TreeGrafter"/>
</dbReference>
<sequence length="351" mass="38764">DIVETTVDASSSFAGSRRVRSRFTSADTDNIVPSITANDSLNLGVSNSLDSQQQQQQQPRRRTNRVHNQRKNTGRIIWNDETKEVEIRDDSNDLVPKTSYQQTSIEESHRSDDQKLQDNAQQSTSNSVALGSRGLISRFENIPPLSSSISTTKESLTNLSPTSPSSSSSTSRTSRSQSQDPSRKSLSATTSLPPPPTPSSSSTSSSTATATTITTPTNPNTAMNGMASSTPFALKKDSKENTALSTGISATNNDTLAIKRLYEDAKRKVDELAQKVDRLERDIAERDQMIEKLKTSQYIESSLDKREKRAYERKISELEEELKKMDSIKADNTRLKEENAALIRVISKLSK</sequence>
<feature type="compositionally biased region" description="Basic residues" evidence="4">
    <location>
        <begin position="59"/>
        <end position="73"/>
    </location>
</feature>
<dbReference type="Proteomes" id="UP000663834">
    <property type="component" value="Unassembled WGS sequence"/>
</dbReference>
<reference evidence="6" key="1">
    <citation type="submission" date="2021-02" db="EMBL/GenBank/DDBJ databases">
        <authorList>
            <person name="Nowell W R."/>
        </authorList>
    </citation>
    <scope>NUCLEOTIDE SEQUENCE</scope>
</reference>
<feature type="non-terminal residue" evidence="6">
    <location>
        <position position="1"/>
    </location>
</feature>
<feature type="domain" description="cGMP-dependent protein kinase interacting" evidence="5">
    <location>
        <begin position="259"/>
        <end position="351"/>
    </location>
</feature>
<dbReference type="GO" id="GO:0005737">
    <property type="term" value="C:cytoplasm"/>
    <property type="evidence" value="ECO:0007669"/>
    <property type="project" value="TreeGrafter"/>
</dbReference>
<feature type="compositionally biased region" description="Polar residues" evidence="4">
    <location>
        <begin position="144"/>
        <end position="159"/>
    </location>
</feature>
<feature type="compositionally biased region" description="Basic and acidic residues" evidence="4">
    <location>
        <begin position="106"/>
        <end position="116"/>
    </location>
</feature>
<evidence type="ECO:0000256" key="2">
    <source>
        <dbReference type="ARBA" id="ARBA00022737"/>
    </source>
</evidence>
<dbReference type="PANTHER" id="PTHR24179">
    <property type="entry name" value="PROTEIN PHOSPHATASE 1 REGULATORY SUBUNIT 12"/>
    <property type="match status" value="1"/>
</dbReference>
<keyword evidence="2" id="KW-0677">Repeat</keyword>
<dbReference type="GO" id="GO:0019208">
    <property type="term" value="F:phosphatase regulator activity"/>
    <property type="evidence" value="ECO:0007669"/>
    <property type="project" value="TreeGrafter"/>
</dbReference>
<evidence type="ECO:0000256" key="1">
    <source>
        <dbReference type="ARBA" id="ARBA00022473"/>
    </source>
</evidence>
<protein>
    <recommendedName>
        <fullName evidence="5">cGMP-dependent protein kinase interacting domain-containing protein</fullName>
    </recommendedName>
</protein>
<keyword evidence="3" id="KW-0175">Coiled coil</keyword>
<dbReference type="InterPro" id="IPR031775">
    <property type="entry name" value="PRKG1_interact"/>
</dbReference>
<dbReference type="InterPro" id="IPR051226">
    <property type="entry name" value="PP1_Regulatory_Subunit"/>
</dbReference>
<evidence type="ECO:0000313" key="6">
    <source>
        <dbReference type="EMBL" id="CAF1287882.1"/>
    </source>
</evidence>
<evidence type="ECO:0000313" key="7">
    <source>
        <dbReference type="Proteomes" id="UP000663834"/>
    </source>
</evidence>
<organism evidence="6 7">
    <name type="scientific">Rotaria magnacalcarata</name>
    <dbReference type="NCBI Taxonomy" id="392030"/>
    <lineage>
        <taxon>Eukaryota</taxon>
        <taxon>Metazoa</taxon>
        <taxon>Spiralia</taxon>
        <taxon>Gnathifera</taxon>
        <taxon>Rotifera</taxon>
        <taxon>Eurotatoria</taxon>
        <taxon>Bdelloidea</taxon>
        <taxon>Philodinida</taxon>
        <taxon>Philodinidae</taxon>
        <taxon>Rotaria</taxon>
    </lineage>
</organism>
<feature type="compositionally biased region" description="Low complexity" evidence="4">
    <location>
        <begin position="160"/>
        <end position="191"/>
    </location>
</feature>
<proteinExistence type="predicted"/>
<feature type="region of interest" description="Disordered" evidence="4">
    <location>
        <begin position="143"/>
        <end position="228"/>
    </location>
</feature>
<feature type="coiled-coil region" evidence="3">
    <location>
        <begin position="262"/>
        <end position="345"/>
    </location>
</feature>
<feature type="compositionally biased region" description="Polar residues" evidence="4">
    <location>
        <begin position="117"/>
        <end position="128"/>
    </location>
</feature>
<name>A0A815CT48_9BILA</name>
<feature type="compositionally biased region" description="Low complexity" evidence="4">
    <location>
        <begin position="199"/>
        <end position="222"/>
    </location>
</feature>
<dbReference type="PANTHER" id="PTHR24179:SF21">
    <property type="entry name" value="MYOSIN BINDING SUBUNIT, ISOFORM O"/>
    <property type="match status" value="1"/>
</dbReference>
<dbReference type="Pfam" id="PF15898">
    <property type="entry name" value="PRKG1_interact"/>
    <property type="match status" value="1"/>
</dbReference>
<dbReference type="OrthoDB" id="539213at2759"/>
<feature type="region of interest" description="Disordered" evidence="4">
    <location>
        <begin position="88"/>
        <end position="128"/>
    </location>
</feature>
<gene>
    <name evidence="6" type="ORF">KQP761_LOCUS4122</name>
</gene>
<accession>A0A815CT48</accession>
<dbReference type="GO" id="GO:0019901">
    <property type="term" value="F:protein kinase binding"/>
    <property type="evidence" value="ECO:0007669"/>
    <property type="project" value="InterPro"/>
</dbReference>
<comment type="caution">
    <text evidence="6">The sequence shown here is derived from an EMBL/GenBank/DDBJ whole genome shotgun (WGS) entry which is preliminary data.</text>
</comment>
<feature type="region of interest" description="Disordered" evidence="4">
    <location>
        <begin position="47"/>
        <end position="74"/>
    </location>
</feature>
<evidence type="ECO:0000256" key="4">
    <source>
        <dbReference type="SAM" id="MobiDB-lite"/>
    </source>
</evidence>
<dbReference type="AlphaFoldDB" id="A0A815CT48"/>
<dbReference type="EMBL" id="CAJNOW010000636">
    <property type="protein sequence ID" value="CAF1287882.1"/>
    <property type="molecule type" value="Genomic_DNA"/>
</dbReference>